<feature type="transmembrane region" description="Helical" evidence="7">
    <location>
        <begin position="356"/>
        <end position="379"/>
    </location>
</feature>
<accession>A0A517NN34</accession>
<dbReference type="InterPro" id="IPR000719">
    <property type="entry name" value="Prot_kinase_dom"/>
</dbReference>
<evidence type="ECO:0000256" key="7">
    <source>
        <dbReference type="SAM" id="Phobius"/>
    </source>
</evidence>
<evidence type="ECO:0000256" key="5">
    <source>
        <dbReference type="PROSITE-ProRule" id="PRU10141"/>
    </source>
</evidence>
<dbReference type="GO" id="GO:0004674">
    <property type="term" value="F:protein serine/threonine kinase activity"/>
    <property type="evidence" value="ECO:0007669"/>
    <property type="project" value="UniProtKB-EC"/>
</dbReference>
<feature type="region of interest" description="Disordered" evidence="6">
    <location>
        <begin position="1"/>
        <end position="30"/>
    </location>
</feature>
<sequence length="855" mass="94614">MTGETGSGESNPERRGNELPTTAFDSDDLRADDNLDATIAADMSVGCESDSLGDASNRSSKLPQLDGYELLEELGRGGMGVVYRARHEKLDRIVAIKMILAGQFASADSIARFELEAETAARLDHPGIVPIYETGQSGDHHFFSMKLIDGSPLSALLDQFQPDQRKSAELMIKIAQAVQHAHQRGVLHRDLKPANVLIDPDGQPLLTDLGLAKQLDNDSAITQTGLVLGSPGFMSPEQAAGKADVTVAADVYAMGAILYWMVAGRAPITGENAFDVVRRTIEHEPESMREIRSDADRDLNLICLKALQKAPDQRYASADDFATDLQAWLDGEPLSVKPPTLFTSTRRWVQKNFRGVAVGVGTGTICGLWMGLTILLQIAEQQFDTASSLHEQLEAADPPWITEAFAWVKKVPAGLGDSLVPWITVVTAICGIATIGLSKPKRGESGAAPALTATLLSGILAFVISWAWAPIANRAEQASEQDLQLLSDYVFLHPDDRHLAEEVLFQRYPGLPKANSWQRSELMQSKIVSDQISSIPAALWTGLIVTAFIAALPIFASSLFAGLVWHREHRGWKFFWRSLEVAFYASTLMFLMSRSFGDFTGAAPAWHFQLISAVVISAAIGVALKRKSLWLRIPLFLAVFVTSAINVSDTGKVTRSRWIAQNAKTDAELAKALPYLERHLDHSRDRESRFRLATVYARLGEEKKYKKQCKTLLENGNFYRRAVAEQAAKVVLLKPDLHDDLSQAHLLAQWTSQQRAYNSWDYLCRTLSEYRQGNFDDTISWAEKSRKTAISQNAWQRETVIATAHLLESLAYQSQGNDQQSKQSLQLANENFDRESEVSFEAKLTYQILKDELAK</sequence>
<feature type="domain" description="Protein kinase" evidence="8">
    <location>
        <begin position="68"/>
        <end position="329"/>
    </location>
</feature>
<dbReference type="Gene3D" id="3.30.200.20">
    <property type="entry name" value="Phosphorylase Kinase, domain 1"/>
    <property type="match status" value="1"/>
</dbReference>
<dbReference type="Gene3D" id="1.10.510.10">
    <property type="entry name" value="Transferase(Phosphotransferase) domain 1"/>
    <property type="match status" value="1"/>
</dbReference>
<protein>
    <submittedName>
        <fullName evidence="9">Serine/threonine-protein kinase PrkC</fullName>
        <ecNumber evidence="9">2.7.11.1</ecNumber>
    </submittedName>
</protein>
<feature type="transmembrane region" description="Helical" evidence="7">
    <location>
        <begin position="605"/>
        <end position="624"/>
    </location>
</feature>
<dbReference type="PROSITE" id="PS50011">
    <property type="entry name" value="PROTEIN_KINASE_DOM"/>
    <property type="match status" value="1"/>
</dbReference>
<dbReference type="RefSeq" id="WP_145416058.1">
    <property type="nucleotide sequence ID" value="NZ_CP036526.1"/>
</dbReference>
<keyword evidence="4 5" id="KW-0067">ATP-binding</keyword>
<keyword evidence="1 9" id="KW-0808">Transferase</keyword>
<evidence type="ECO:0000256" key="2">
    <source>
        <dbReference type="ARBA" id="ARBA00022741"/>
    </source>
</evidence>
<feature type="transmembrane region" description="Helical" evidence="7">
    <location>
        <begin position="419"/>
        <end position="438"/>
    </location>
</feature>
<evidence type="ECO:0000259" key="8">
    <source>
        <dbReference type="PROSITE" id="PS50011"/>
    </source>
</evidence>
<feature type="transmembrane region" description="Helical" evidence="7">
    <location>
        <begin position="450"/>
        <end position="469"/>
    </location>
</feature>
<dbReference type="InterPro" id="IPR017441">
    <property type="entry name" value="Protein_kinase_ATP_BS"/>
</dbReference>
<dbReference type="SMART" id="SM00220">
    <property type="entry name" value="S_TKc"/>
    <property type="match status" value="1"/>
</dbReference>
<evidence type="ECO:0000256" key="1">
    <source>
        <dbReference type="ARBA" id="ARBA00022679"/>
    </source>
</evidence>
<dbReference type="InterPro" id="IPR011009">
    <property type="entry name" value="Kinase-like_dom_sf"/>
</dbReference>
<feature type="binding site" evidence="5">
    <location>
        <position position="97"/>
    </location>
    <ligand>
        <name>ATP</name>
        <dbReference type="ChEBI" id="CHEBI:30616"/>
    </ligand>
</feature>
<feature type="transmembrane region" description="Helical" evidence="7">
    <location>
        <begin position="537"/>
        <end position="562"/>
    </location>
</feature>
<evidence type="ECO:0000313" key="10">
    <source>
        <dbReference type="Proteomes" id="UP000319817"/>
    </source>
</evidence>
<dbReference type="OrthoDB" id="255496at2"/>
<evidence type="ECO:0000256" key="4">
    <source>
        <dbReference type="ARBA" id="ARBA00022840"/>
    </source>
</evidence>
<keyword evidence="7" id="KW-0812">Transmembrane</keyword>
<name>A0A517NN34_9BACT</name>
<feature type="transmembrane region" description="Helical" evidence="7">
    <location>
        <begin position="574"/>
        <end position="593"/>
    </location>
</feature>
<keyword evidence="7" id="KW-1133">Transmembrane helix</keyword>
<feature type="transmembrane region" description="Helical" evidence="7">
    <location>
        <begin position="629"/>
        <end position="647"/>
    </location>
</feature>
<evidence type="ECO:0000256" key="6">
    <source>
        <dbReference type="SAM" id="MobiDB-lite"/>
    </source>
</evidence>
<keyword evidence="10" id="KW-1185">Reference proteome</keyword>
<evidence type="ECO:0000256" key="3">
    <source>
        <dbReference type="ARBA" id="ARBA00022777"/>
    </source>
</evidence>
<dbReference type="Proteomes" id="UP000319817">
    <property type="component" value="Chromosome"/>
</dbReference>
<dbReference type="InterPro" id="IPR008271">
    <property type="entry name" value="Ser/Thr_kinase_AS"/>
</dbReference>
<dbReference type="CDD" id="cd14014">
    <property type="entry name" value="STKc_PknB_like"/>
    <property type="match status" value="1"/>
</dbReference>
<organism evidence="9 10">
    <name type="scientific">Stieleria marina</name>
    <dbReference type="NCBI Taxonomy" id="1930275"/>
    <lineage>
        <taxon>Bacteria</taxon>
        <taxon>Pseudomonadati</taxon>
        <taxon>Planctomycetota</taxon>
        <taxon>Planctomycetia</taxon>
        <taxon>Pirellulales</taxon>
        <taxon>Pirellulaceae</taxon>
        <taxon>Stieleria</taxon>
    </lineage>
</organism>
<dbReference type="PROSITE" id="PS00108">
    <property type="entry name" value="PROTEIN_KINASE_ST"/>
    <property type="match status" value="1"/>
</dbReference>
<dbReference type="PANTHER" id="PTHR43289">
    <property type="entry name" value="MITOGEN-ACTIVATED PROTEIN KINASE KINASE KINASE 20-RELATED"/>
    <property type="match status" value="1"/>
</dbReference>
<dbReference type="AlphaFoldDB" id="A0A517NN34"/>
<keyword evidence="7" id="KW-0472">Membrane</keyword>
<reference evidence="9 10" key="1">
    <citation type="submission" date="2019-02" db="EMBL/GenBank/DDBJ databases">
        <title>Deep-cultivation of Planctomycetes and their phenomic and genomic characterization uncovers novel biology.</title>
        <authorList>
            <person name="Wiegand S."/>
            <person name="Jogler M."/>
            <person name="Boedeker C."/>
            <person name="Pinto D."/>
            <person name="Vollmers J."/>
            <person name="Rivas-Marin E."/>
            <person name="Kohn T."/>
            <person name="Peeters S.H."/>
            <person name="Heuer A."/>
            <person name="Rast P."/>
            <person name="Oberbeckmann S."/>
            <person name="Bunk B."/>
            <person name="Jeske O."/>
            <person name="Meyerdierks A."/>
            <person name="Storesund J.E."/>
            <person name="Kallscheuer N."/>
            <person name="Luecker S."/>
            <person name="Lage O.M."/>
            <person name="Pohl T."/>
            <person name="Merkel B.J."/>
            <person name="Hornburger P."/>
            <person name="Mueller R.-W."/>
            <person name="Bruemmer F."/>
            <person name="Labrenz M."/>
            <person name="Spormann A.M."/>
            <person name="Op den Camp H."/>
            <person name="Overmann J."/>
            <person name="Amann R."/>
            <person name="Jetten M.S.M."/>
            <person name="Mascher T."/>
            <person name="Medema M.H."/>
            <person name="Devos D.P."/>
            <person name="Kaster A.-K."/>
            <person name="Ovreas L."/>
            <person name="Rohde M."/>
            <person name="Galperin M.Y."/>
            <person name="Jogler C."/>
        </authorList>
    </citation>
    <scope>NUCLEOTIDE SEQUENCE [LARGE SCALE GENOMIC DNA]</scope>
    <source>
        <strain evidence="9 10">K23_9</strain>
    </source>
</reference>
<proteinExistence type="predicted"/>
<dbReference type="SUPFAM" id="SSF56112">
    <property type="entry name" value="Protein kinase-like (PK-like)"/>
    <property type="match status" value="1"/>
</dbReference>
<keyword evidence="3 9" id="KW-0418">Kinase</keyword>
<dbReference type="GO" id="GO:0005524">
    <property type="term" value="F:ATP binding"/>
    <property type="evidence" value="ECO:0007669"/>
    <property type="project" value="UniProtKB-UniRule"/>
</dbReference>
<dbReference type="PANTHER" id="PTHR43289:SF6">
    <property type="entry name" value="SERINE_THREONINE-PROTEIN KINASE NEKL-3"/>
    <property type="match status" value="1"/>
</dbReference>
<keyword evidence="2 5" id="KW-0547">Nucleotide-binding</keyword>
<gene>
    <name evidence="9" type="primary">prkC_5</name>
    <name evidence="9" type="ORF">K239x_04700</name>
</gene>
<evidence type="ECO:0000313" key="9">
    <source>
        <dbReference type="EMBL" id="QDT08531.1"/>
    </source>
</evidence>
<dbReference type="EC" id="2.7.11.1" evidence="9"/>
<dbReference type="PROSITE" id="PS00107">
    <property type="entry name" value="PROTEIN_KINASE_ATP"/>
    <property type="match status" value="1"/>
</dbReference>
<dbReference type="EMBL" id="CP036526">
    <property type="protein sequence ID" value="QDT08531.1"/>
    <property type="molecule type" value="Genomic_DNA"/>
</dbReference>
<dbReference type="Pfam" id="PF00069">
    <property type="entry name" value="Pkinase"/>
    <property type="match status" value="1"/>
</dbReference>